<dbReference type="Gene3D" id="3.40.640.10">
    <property type="entry name" value="Type I PLP-dependent aspartate aminotransferase-like (Major domain)"/>
    <property type="match status" value="1"/>
</dbReference>
<dbReference type="GO" id="GO:0006520">
    <property type="term" value="P:amino acid metabolic process"/>
    <property type="evidence" value="ECO:0007669"/>
    <property type="project" value="InterPro"/>
</dbReference>
<evidence type="ECO:0000256" key="2">
    <source>
        <dbReference type="ARBA" id="ARBA00007441"/>
    </source>
</evidence>
<evidence type="ECO:0000256" key="5">
    <source>
        <dbReference type="ARBA" id="ARBA00022898"/>
    </source>
</evidence>
<dbReference type="InterPro" id="IPR004839">
    <property type="entry name" value="Aminotransferase_I/II_large"/>
</dbReference>
<dbReference type="InterPro" id="IPR015421">
    <property type="entry name" value="PyrdxlP-dep_Trfase_major"/>
</dbReference>
<dbReference type="InterPro" id="IPR004838">
    <property type="entry name" value="NHTrfase_class1_PyrdxlP-BS"/>
</dbReference>
<evidence type="ECO:0000256" key="1">
    <source>
        <dbReference type="ARBA" id="ARBA00001933"/>
    </source>
</evidence>
<keyword evidence="5" id="KW-0663">Pyridoxal phosphate</keyword>
<accession>A0A2H0NCF1</accession>
<dbReference type="Pfam" id="PF00155">
    <property type="entry name" value="Aminotran_1_2"/>
    <property type="match status" value="1"/>
</dbReference>
<dbReference type="GO" id="GO:0030170">
    <property type="term" value="F:pyridoxal phosphate binding"/>
    <property type="evidence" value="ECO:0007669"/>
    <property type="project" value="InterPro"/>
</dbReference>
<dbReference type="CDD" id="cd00609">
    <property type="entry name" value="AAT_like"/>
    <property type="match status" value="1"/>
</dbReference>
<name>A0A2H0NCF1_9BACT</name>
<dbReference type="Proteomes" id="UP000230564">
    <property type="component" value="Unassembled WGS sequence"/>
</dbReference>
<comment type="caution">
    <text evidence="8">The sequence shown here is derived from an EMBL/GenBank/DDBJ whole genome shotgun (WGS) entry which is preliminary data.</text>
</comment>
<dbReference type="NCBIfam" id="NF005744">
    <property type="entry name" value="PRK07568.1"/>
    <property type="match status" value="1"/>
</dbReference>
<dbReference type="AlphaFoldDB" id="A0A2H0NCF1"/>
<protein>
    <recommendedName>
        <fullName evidence="6">Aminotransferase</fullName>
        <ecNumber evidence="6">2.6.1.-</ecNumber>
    </recommendedName>
</protein>
<dbReference type="GO" id="GO:0008483">
    <property type="term" value="F:transaminase activity"/>
    <property type="evidence" value="ECO:0007669"/>
    <property type="project" value="UniProtKB-KW"/>
</dbReference>
<dbReference type="Gene3D" id="3.90.1150.10">
    <property type="entry name" value="Aspartate Aminotransferase, domain 1"/>
    <property type="match status" value="1"/>
</dbReference>
<reference evidence="8 9" key="1">
    <citation type="submission" date="2017-09" db="EMBL/GenBank/DDBJ databases">
        <title>Depth-based differentiation of microbial function through sediment-hosted aquifers and enrichment of novel symbionts in the deep terrestrial subsurface.</title>
        <authorList>
            <person name="Probst A.J."/>
            <person name="Ladd B."/>
            <person name="Jarett J.K."/>
            <person name="Geller-Mcgrath D.E."/>
            <person name="Sieber C.M."/>
            <person name="Emerson J.B."/>
            <person name="Anantharaman K."/>
            <person name="Thomas B.C."/>
            <person name="Malmstrom R."/>
            <person name="Stieglmeier M."/>
            <person name="Klingl A."/>
            <person name="Woyke T."/>
            <person name="Ryan C.M."/>
            <person name="Banfield J.F."/>
        </authorList>
    </citation>
    <scope>NUCLEOTIDE SEQUENCE [LARGE SCALE GENOMIC DNA]</scope>
    <source>
        <strain evidence="8">CG11_big_fil_rev_8_21_14_0_20_36_20</strain>
    </source>
</reference>
<proteinExistence type="inferred from homology"/>
<evidence type="ECO:0000256" key="6">
    <source>
        <dbReference type="RuleBase" id="RU000481"/>
    </source>
</evidence>
<comment type="similarity">
    <text evidence="2 6">Belongs to the class-I pyridoxal-phosphate-dependent aminotransferase family.</text>
</comment>
<evidence type="ECO:0000259" key="7">
    <source>
        <dbReference type="Pfam" id="PF00155"/>
    </source>
</evidence>
<organism evidence="8 9">
    <name type="scientific">Candidatus Komeilibacteria bacterium CG11_big_fil_rev_8_21_14_0_20_36_20</name>
    <dbReference type="NCBI Taxonomy" id="1974477"/>
    <lineage>
        <taxon>Bacteria</taxon>
        <taxon>Candidatus Komeiliibacteriota</taxon>
    </lineage>
</organism>
<keyword evidence="4 6" id="KW-0808">Transferase</keyword>
<evidence type="ECO:0000256" key="4">
    <source>
        <dbReference type="ARBA" id="ARBA00022679"/>
    </source>
</evidence>
<dbReference type="InterPro" id="IPR015424">
    <property type="entry name" value="PyrdxlP-dep_Trfase"/>
</dbReference>
<feature type="domain" description="Aminotransferase class I/classII large" evidence="7">
    <location>
        <begin position="33"/>
        <end position="344"/>
    </location>
</feature>
<evidence type="ECO:0000256" key="3">
    <source>
        <dbReference type="ARBA" id="ARBA00022576"/>
    </source>
</evidence>
<dbReference type="PANTHER" id="PTHR46383">
    <property type="entry name" value="ASPARTATE AMINOTRANSFERASE"/>
    <property type="match status" value="1"/>
</dbReference>
<dbReference type="InterPro" id="IPR015422">
    <property type="entry name" value="PyrdxlP-dep_Trfase_small"/>
</dbReference>
<evidence type="ECO:0000313" key="9">
    <source>
        <dbReference type="Proteomes" id="UP000230564"/>
    </source>
</evidence>
<dbReference type="InterPro" id="IPR050596">
    <property type="entry name" value="AspAT/PAT-like"/>
</dbReference>
<dbReference type="EMBL" id="PCWQ01000012">
    <property type="protein sequence ID" value="PIR06544.1"/>
    <property type="molecule type" value="Genomic_DNA"/>
</dbReference>
<dbReference type="PROSITE" id="PS00105">
    <property type="entry name" value="AA_TRANSFER_CLASS_1"/>
    <property type="match status" value="1"/>
</dbReference>
<dbReference type="EC" id="2.6.1.-" evidence="6"/>
<comment type="cofactor">
    <cofactor evidence="1 6">
        <name>pyridoxal 5'-phosphate</name>
        <dbReference type="ChEBI" id="CHEBI:597326"/>
    </cofactor>
</comment>
<sequence>MPQISNRADKIQESPIRKFIPFAKEAKQKGVQVYHLNIGQPDIETPPEFWQAIQNYSSKVLAYGDSQGEKEYLEVLASYYQRNNLVIEPEHIVATTGGSEAILFSFLLITDPGDNIIVFEPFYTNYNGLATQAGINLIPIETKVEDGFHLPPREVIEKAINSKTRGIIICNPNNPTGTVFTRSEMQMLVDLIRDHKIFIISDEAYREFVFEGEPISIFDFPGVDDLTIMADSISKRFSVCGARIGNLVVKNKKIHSAAIKLGQARLSAPVLEQFGAVAALGLGSNYLPEIISEYKKRRDIVFEGVMNIKGVVCQKPAGAFYAMVKLPISNAENFVKFMLTEFSVDNKTVMVAPGAGFYATPGKGLDECRIAYVLNTDDLIDAMKILKLGIEAFNNQ</sequence>
<evidence type="ECO:0000313" key="8">
    <source>
        <dbReference type="EMBL" id="PIR06544.1"/>
    </source>
</evidence>
<gene>
    <name evidence="8" type="ORF">COV55_03390</name>
</gene>
<dbReference type="SUPFAM" id="SSF53383">
    <property type="entry name" value="PLP-dependent transferases"/>
    <property type="match status" value="1"/>
</dbReference>
<keyword evidence="3 6" id="KW-0032">Aminotransferase</keyword>